<name>A0ABV8AZJ1_9BACI</name>
<organism evidence="1 2">
    <name type="scientific">Bacillus songklensis</name>
    <dbReference type="NCBI Taxonomy" id="1069116"/>
    <lineage>
        <taxon>Bacteria</taxon>
        <taxon>Bacillati</taxon>
        <taxon>Bacillota</taxon>
        <taxon>Bacilli</taxon>
        <taxon>Bacillales</taxon>
        <taxon>Bacillaceae</taxon>
        <taxon>Bacillus</taxon>
    </lineage>
</organism>
<dbReference type="Pfam" id="PF09388">
    <property type="entry name" value="SpoOE-like"/>
    <property type="match status" value="1"/>
</dbReference>
<evidence type="ECO:0000313" key="1">
    <source>
        <dbReference type="EMBL" id="MFC3882269.1"/>
    </source>
</evidence>
<keyword evidence="2" id="KW-1185">Reference proteome</keyword>
<sequence>MFKHDILQEIEKKREELIRVVQLNGFSSHQTIRHSQELDALLNLYNERFLGQNTVSS</sequence>
<dbReference type="EMBL" id="JBHRZT010000007">
    <property type="protein sequence ID" value="MFC3882269.1"/>
    <property type="molecule type" value="Genomic_DNA"/>
</dbReference>
<reference evidence="2" key="1">
    <citation type="journal article" date="2019" name="Int. J. Syst. Evol. Microbiol.">
        <title>The Global Catalogue of Microorganisms (GCM) 10K type strain sequencing project: providing services to taxonomists for standard genome sequencing and annotation.</title>
        <authorList>
            <consortium name="The Broad Institute Genomics Platform"/>
            <consortium name="The Broad Institute Genome Sequencing Center for Infectious Disease"/>
            <person name="Wu L."/>
            <person name="Ma J."/>
        </authorList>
    </citation>
    <scope>NUCLEOTIDE SEQUENCE [LARGE SCALE GENOMIC DNA]</scope>
    <source>
        <strain evidence="2">CCUG 61889</strain>
    </source>
</reference>
<gene>
    <name evidence="1" type="ORF">ACFOU2_01480</name>
</gene>
<dbReference type="Gene3D" id="4.10.280.10">
    <property type="entry name" value="Helix-loop-helix DNA-binding domain"/>
    <property type="match status" value="1"/>
</dbReference>
<dbReference type="SUPFAM" id="SSF140500">
    <property type="entry name" value="BAS1536-like"/>
    <property type="match status" value="1"/>
</dbReference>
<dbReference type="InterPro" id="IPR018540">
    <property type="entry name" value="Spo0E-like"/>
</dbReference>
<dbReference type="RefSeq" id="WP_377911577.1">
    <property type="nucleotide sequence ID" value="NZ_JBHRZT010000007.1"/>
</dbReference>
<evidence type="ECO:0000313" key="2">
    <source>
        <dbReference type="Proteomes" id="UP001595752"/>
    </source>
</evidence>
<accession>A0ABV8AZJ1</accession>
<proteinExistence type="predicted"/>
<dbReference type="InterPro" id="IPR036638">
    <property type="entry name" value="HLH_DNA-bd_sf"/>
</dbReference>
<dbReference type="InterPro" id="IPR037208">
    <property type="entry name" value="Spo0E-like_sf"/>
</dbReference>
<dbReference type="Proteomes" id="UP001595752">
    <property type="component" value="Unassembled WGS sequence"/>
</dbReference>
<protein>
    <submittedName>
        <fullName evidence="1">Aspartyl-phosphate phosphatase Spo0E family protein</fullName>
    </submittedName>
</protein>
<comment type="caution">
    <text evidence="1">The sequence shown here is derived from an EMBL/GenBank/DDBJ whole genome shotgun (WGS) entry which is preliminary data.</text>
</comment>